<keyword evidence="8" id="KW-0067">ATP-binding</keyword>
<proteinExistence type="inferred from homology"/>
<sequence length="488" mass="52306">MSLKRTKIVATLGPATHTEEIIAGIINAGVDVVRLNFSHGSYADHALLIERVRQVATTIKKPIAILQDLQGPKIRLGKLPDAGVAVNDNDTIIFDTIAKEYADSTLRGDSVEPSSLQADSIFPVDFSELHEHVKSGERLLINDGRIQTKIIAVNGTQISATVLHGGLLSSHKGINVPDSKITVSAITPKDRADAEFGVLQGVDYIALSFVRSANDINELRAIISLADKNSTAIKIIAKMERPEAVANQAAIITVADGIMVARGDLGIEIDAAEVPIVQKELIEAARIAGKPVIVATQMLDSMQDSPQPTRAEVNDVANAVIDHADAVMLSNESATGHYPFETVQIMADIIRTTEASKYDDVLPDVENKSALTDDVLSELVRLASQETIAKAILTVSFDGQIARHISRCRPQVPIIVVTNDDRVTRQLALNSGVYAITKNPQNSDEALAVAMQYALDLGLVIHGDTIVAAFGEPFNSAHTISVLKVKAV</sequence>
<evidence type="ECO:0000259" key="15">
    <source>
        <dbReference type="Pfam" id="PF02887"/>
    </source>
</evidence>
<reference evidence="16 17" key="1">
    <citation type="journal article" date="2016" name="Nat. Commun.">
        <title>Thousands of microbial genomes shed light on interconnected biogeochemical processes in an aquifer system.</title>
        <authorList>
            <person name="Anantharaman K."/>
            <person name="Brown C.T."/>
            <person name="Hug L.A."/>
            <person name="Sharon I."/>
            <person name="Castelle C.J."/>
            <person name="Probst A.J."/>
            <person name="Thomas B.C."/>
            <person name="Singh A."/>
            <person name="Wilkins M.J."/>
            <person name="Karaoz U."/>
            <person name="Brodie E.L."/>
            <person name="Williams K.H."/>
            <person name="Hubbard S.S."/>
            <person name="Banfield J.F."/>
        </authorList>
    </citation>
    <scope>NUCLEOTIDE SEQUENCE [LARGE SCALE GENOMIC DNA]</scope>
</reference>
<dbReference type="NCBIfam" id="NF004978">
    <property type="entry name" value="PRK06354.1"/>
    <property type="match status" value="1"/>
</dbReference>
<dbReference type="InterPro" id="IPR015806">
    <property type="entry name" value="Pyrv_Knase_insert_dom_sf"/>
</dbReference>
<feature type="domain" description="Pyruvate kinase C-terminal" evidence="15">
    <location>
        <begin position="378"/>
        <end position="485"/>
    </location>
</feature>
<keyword evidence="9 13" id="KW-0460">Magnesium</keyword>
<keyword evidence="6" id="KW-0547">Nucleotide-binding</keyword>
<evidence type="ECO:0000256" key="2">
    <source>
        <dbReference type="ARBA" id="ARBA00008663"/>
    </source>
</evidence>
<evidence type="ECO:0000256" key="12">
    <source>
        <dbReference type="NCBIfam" id="TIGR01064"/>
    </source>
</evidence>
<evidence type="ECO:0000256" key="1">
    <source>
        <dbReference type="ARBA" id="ARBA00004997"/>
    </source>
</evidence>
<comment type="pathway">
    <text evidence="1 13">Carbohydrate degradation; glycolysis; pyruvate from D-glyceraldehyde 3-phosphate: step 5/5.</text>
</comment>
<gene>
    <name evidence="16" type="ORF">A2983_00245</name>
</gene>
<protein>
    <recommendedName>
        <fullName evidence="3 12">Pyruvate kinase</fullName>
        <ecNumber evidence="3 12">2.7.1.40</ecNumber>
    </recommendedName>
</protein>
<dbReference type="GO" id="GO:0016301">
    <property type="term" value="F:kinase activity"/>
    <property type="evidence" value="ECO:0007669"/>
    <property type="project" value="UniProtKB-KW"/>
</dbReference>
<dbReference type="InterPro" id="IPR015793">
    <property type="entry name" value="Pyrv_Knase_brl"/>
</dbReference>
<dbReference type="Proteomes" id="UP000177040">
    <property type="component" value="Unassembled WGS sequence"/>
</dbReference>
<dbReference type="Gene3D" id="2.40.33.10">
    <property type="entry name" value="PK beta-barrel domain-like"/>
    <property type="match status" value="1"/>
</dbReference>
<dbReference type="Gene3D" id="3.40.1380.20">
    <property type="entry name" value="Pyruvate kinase, C-terminal domain"/>
    <property type="match status" value="1"/>
</dbReference>
<comment type="caution">
    <text evidence="16">The sequence shown here is derived from an EMBL/GenBank/DDBJ whole genome shotgun (WGS) entry which is preliminary data.</text>
</comment>
<dbReference type="SUPFAM" id="SSF51621">
    <property type="entry name" value="Phosphoenolpyruvate/pyruvate domain"/>
    <property type="match status" value="1"/>
</dbReference>
<evidence type="ECO:0000256" key="9">
    <source>
        <dbReference type="ARBA" id="ARBA00022842"/>
    </source>
</evidence>
<dbReference type="Gene3D" id="3.20.20.60">
    <property type="entry name" value="Phosphoenolpyruvate-binding domains"/>
    <property type="match status" value="1"/>
</dbReference>
<evidence type="ECO:0000256" key="10">
    <source>
        <dbReference type="ARBA" id="ARBA00023152"/>
    </source>
</evidence>
<comment type="similarity">
    <text evidence="2 13">Belongs to the pyruvate kinase family.</text>
</comment>
<dbReference type="PANTHER" id="PTHR11817">
    <property type="entry name" value="PYRUVATE KINASE"/>
    <property type="match status" value="1"/>
</dbReference>
<dbReference type="InterPro" id="IPR015795">
    <property type="entry name" value="Pyrv_Knase_C"/>
</dbReference>
<evidence type="ECO:0000256" key="6">
    <source>
        <dbReference type="ARBA" id="ARBA00022741"/>
    </source>
</evidence>
<dbReference type="EC" id="2.7.1.40" evidence="3 12"/>
<dbReference type="UniPathway" id="UPA00109">
    <property type="reaction ID" value="UER00188"/>
</dbReference>
<evidence type="ECO:0000256" key="13">
    <source>
        <dbReference type="RuleBase" id="RU000504"/>
    </source>
</evidence>
<keyword evidence="5" id="KW-0479">Metal-binding</keyword>
<evidence type="ECO:0000256" key="8">
    <source>
        <dbReference type="ARBA" id="ARBA00022840"/>
    </source>
</evidence>
<dbReference type="AlphaFoldDB" id="A0A1F6N2D3"/>
<dbReference type="InterPro" id="IPR015813">
    <property type="entry name" value="Pyrv/PenolPyrv_kinase-like_dom"/>
</dbReference>
<evidence type="ECO:0000313" key="17">
    <source>
        <dbReference type="Proteomes" id="UP000177040"/>
    </source>
</evidence>
<dbReference type="GO" id="GO:0004743">
    <property type="term" value="F:pyruvate kinase activity"/>
    <property type="evidence" value="ECO:0007669"/>
    <property type="project" value="UniProtKB-UniRule"/>
</dbReference>
<comment type="catalytic activity">
    <reaction evidence="13">
        <text>pyruvate + ATP = phosphoenolpyruvate + ADP + H(+)</text>
        <dbReference type="Rhea" id="RHEA:18157"/>
        <dbReference type="ChEBI" id="CHEBI:15361"/>
        <dbReference type="ChEBI" id="CHEBI:15378"/>
        <dbReference type="ChEBI" id="CHEBI:30616"/>
        <dbReference type="ChEBI" id="CHEBI:58702"/>
        <dbReference type="ChEBI" id="CHEBI:456216"/>
        <dbReference type="EC" id="2.7.1.40"/>
    </reaction>
</comment>
<dbReference type="GO" id="GO:0000287">
    <property type="term" value="F:magnesium ion binding"/>
    <property type="evidence" value="ECO:0007669"/>
    <property type="project" value="UniProtKB-UniRule"/>
</dbReference>
<keyword evidence="4 13" id="KW-0808">Transferase</keyword>
<dbReference type="SUPFAM" id="SSF50800">
    <property type="entry name" value="PK beta-barrel domain-like"/>
    <property type="match status" value="1"/>
</dbReference>
<dbReference type="Pfam" id="PF00224">
    <property type="entry name" value="PK"/>
    <property type="match status" value="1"/>
</dbReference>
<dbReference type="InterPro" id="IPR040442">
    <property type="entry name" value="Pyrv_kinase-like_dom_sf"/>
</dbReference>
<evidence type="ECO:0000256" key="7">
    <source>
        <dbReference type="ARBA" id="ARBA00022777"/>
    </source>
</evidence>
<keyword evidence="7 13" id="KW-0418">Kinase</keyword>
<dbReference type="Pfam" id="PF02887">
    <property type="entry name" value="PK_C"/>
    <property type="match status" value="1"/>
</dbReference>
<dbReference type="NCBIfam" id="NF004491">
    <property type="entry name" value="PRK05826.1"/>
    <property type="match status" value="1"/>
</dbReference>
<keyword evidence="10 13" id="KW-0324">Glycolysis</keyword>
<name>A0A1F6N2D3_9BACT</name>
<accession>A0A1F6N2D3</accession>
<dbReference type="NCBIfam" id="TIGR01064">
    <property type="entry name" value="pyruv_kin"/>
    <property type="match status" value="1"/>
</dbReference>
<dbReference type="InterPro" id="IPR001697">
    <property type="entry name" value="Pyr_Knase"/>
</dbReference>
<keyword evidence="11 16" id="KW-0670">Pyruvate</keyword>
<evidence type="ECO:0000313" key="16">
    <source>
        <dbReference type="EMBL" id="OGH77813.1"/>
    </source>
</evidence>
<dbReference type="EMBL" id="MFQH01000022">
    <property type="protein sequence ID" value="OGH77813.1"/>
    <property type="molecule type" value="Genomic_DNA"/>
</dbReference>
<evidence type="ECO:0000259" key="14">
    <source>
        <dbReference type="Pfam" id="PF00224"/>
    </source>
</evidence>
<dbReference type="SUPFAM" id="SSF52935">
    <property type="entry name" value="PK C-terminal domain-like"/>
    <property type="match status" value="1"/>
</dbReference>
<evidence type="ECO:0000256" key="11">
    <source>
        <dbReference type="ARBA" id="ARBA00023317"/>
    </source>
</evidence>
<feature type="domain" description="Pyruvate kinase barrel" evidence="14">
    <location>
        <begin position="4"/>
        <end position="343"/>
    </location>
</feature>
<dbReference type="PRINTS" id="PR01050">
    <property type="entry name" value="PYRUVTKNASE"/>
</dbReference>
<evidence type="ECO:0000256" key="3">
    <source>
        <dbReference type="ARBA" id="ARBA00012142"/>
    </source>
</evidence>
<organism evidence="16 17">
    <name type="scientific">Candidatus Magasanikbacteria bacterium RIFCSPLOWO2_01_FULL_40_15</name>
    <dbReference type="NCBI Taxonomy" id="1798686"/>
    <lineage>
        <taxon>Bacteria</taxon>
        <taxon>Candidatus Magasanikiibacteriota</taxon>
    </lineage>
</organism>
<dbReference type="InterPro" id="IPR011037">
    <property type="entry name" value="Pyrv_Knase-like_insert_dom_sf"/>
</dbReference>
<dbReference type="GO" id="GO:0030955">
    <property type="term" value="F:potassium ion binding"/>
    <property type="evidence" value="ECO:0007669"/>
    <property type="project" value="UniProtKB-UniRule"/>
</dbReference>
<dbReference type="InterPro" id="IPR036918">
    <property type="entry name" value="Pyrv_Knase_C_sf"/>
</dbReference>
<evidence type="ECO:0000256" key="5">
    <source>
        <dbReference type="ARBA" id="ARBA00022723"/>
    </source>
</evidence>
<evidence type="ECO:0000256" key="4">
    <source>
        <dbReference type="ARBA" id="ARBA00022679"/>
    </source>
</evidence>
<dbReference type="GO" id="GO:0005524">
    <property type="term" value="F:ATP binding"/>
    <property type="evidence" value="ECO:0007669"/>
    <property type="project" value="UniProtKB-KW"/>
</dbReference>